<reference evidence="4" key="1">
    <citation type="submission" date="2017-06" db="EMBL/GenBank/DDBJ databases">
        <authorList>
            <person name="Varghese N."/>
            <person name="Submissions S."/>
        </authorList>
    </citation>
    <scope>NUCLEOTIDE SEQUENCE [LARGE SCALE GENOMIC DNA]</scope>
    <source>
        <strain evidence="4">JCM 23211</strain>
    </source>
</reference>
<sequence>MRGRLHPTDAQTYWMSSAIPNDQFALFCFESSCSAEDVAADLLDAARDIDELGVRIEDSRIGYPRTVASPVSPDHVVGHGSPGEWRSCLSTVSTLFTHQVDAHETLWRIHLFDRVTNAPRCGGPALVVVLQFSHALGDGRVVSALARKILGDREQRALSVPPRRRLNPAEFVTRANRARQSERLLREDTAAGRVPPQAPGRPRTRVNSAPTGATSVRTVVRDRTEFARGATTVTVGALTAVSVALSRYLALHGDAIPSELGAEVTMGKSGDRHARNHFRNAGVDLFPDIDDLRERAARIAASLDARRLRADHPAMEAQSRAAEMVPAVLLRWGIHQFDATAVPESVTGNTVVSSVARGPADLTLGGGPVRFTAGFPALSPVMGLTHGVHGIGDVVTIGITSSNSAVPDPDVYEQLMHEAVDDVSRALHRTARSG</sequence>
<dbReference type="OrthoDB" id="4370976at2"/>
<organism evidence="3 4">
    <name type="scientific">Rhodococcoides kyotonense</name>
    <dbReference type="NCBI Taxonomy" id="398843"/>
    <lineage>
        <taxon>Bacteria</taxon>
        <taxon>Bacillati</taxon>
        <taxon>Actinomycetota</taxon>
        <taxon>Actinomycetes</taxon>
        <taxon>Mycobacteriales</taxon>
        <taxon>Nocardiaceae</taxon>
        <taxon>Rhodococcoides</taxon>
    </lineage>
</organism>
<dbReference type="Proteomes" id="UP000198327">
    <property type="component" value="Unassembled WGS sequence"/>
</dbReference>
<feature type="domain" description="O-acyltransferase WSD1 C-terminal" evidence="2">
    <location>
        <begin position="283"/>
        <end position="421"/>
    </location>
</feature>
<dbReference type="EMBL" id="FZOW01000006">
    <property type="protein sequence ID" value="SNS89676.1"/>
    <property type="molecule type" value="Genomic_DNA"/>
</dbReference>
<keyword evidence="4" id="KW-1185">Reference proteome</keyword>
<dbReference type="Pfam" id="PF06974">
    <property type="entry name" value="WS_DGAT_C"/>
    <property type="match status" value="1"/>
</dbReference>
<proteinExistence type="predicted"/>
<accession>A0A239I706</accession>
<gene>
    <name evidence="3" type="ORF">SAMN05421642_106268</name>
</gene>
<feature type="compositionally biased region" description="Polar residues" evidence="1">
    <location>
        <begin position="205"/>
        <end position="214"/>
    </location>
</feature>
<evidence type="ECO:0000256" key="1">
    <source>
        <dbReference type="SAM" id="MobiDB-lite"/>
    </source>
</evidence>
<evidence type="ECO:0000313" key="4">
    <source>
        <dbReference type="Proteomes" id="UP000198327"/>
    </source>
</evidence>
<dbReference type="STRING" id="398843.A3K89_06590"/>
<dbReference type="InterPro" id="IPR009721">
    <property type="entry name" value="O-acyltransferase_WSD1_C"/>
</dbReference>
<evidence type="ECO:0000259" key="2">
    <source>
        <dbReference type="Pfam" id="PF06974"/>
    </source>
</evidence>
<dbReference type="RefSeq" id="WP_089246642.1">
    <property type="nucleotide sequence ID" value="NZ_FZOW01000006.1"/>
</dbReference>
<name>A0A239I706_9NOCA</name>
<feature type="region of interest" description="Disordered" evidence="1">
    <location>
        <begin position="182"/>
        <end position="214"/>
    </location>
</feature>
<dbReference type="AlphaFoldDB" id="A0A239I706"/>
<protein>
    <recommendedName>
        <fullName evidence="2">O-acyltransferase WSD1 C-terminal domain-containing protein</fullName>
    </recommendedName>
</protein>
<evidence type="ECO:0000313" key="3">
    <source>
        <dbReference type="EMBL" id="SNS89676.1"/>
    </source>
</evidence>